<gene>
    <name evidence="1" type="ORF">Gotri_018919</name>
</gene>
<dbReference type="AlphaFoldDB" id="A0A7J9EBK1"/>
<sequence length="30" mass="3492">MSGLKSIQCIVAKQLKTQQHGKMWLKTYQN</sequence>
<keyword evidence="2" id="KW-1185">Reference proteome</keyword>
<proteinExistence type="predicted"/>
<organism evidence="1 2">
    <name type="scientific">Gossypium trilobum</name>
    <dbReference type="NCBI Taxonomy" id="34281"/>
    <lineage>
        <taxon>Eukaryota</taxon>
        <taxon>Viridiplantae</taxon>
        <taxon>Streptophyta</taxon>
        <taxon>Embryophyta</taxon>
        <taxon>Tracheophyta</taxon>
        <taxon>Spermatophyta</taxon>
        <taxon>Magnoliopsida</taxon>
        <taxon>eudicotyledons</taxon>
        <taxon>Gunneridae</taxon>
        <taxon>Pentapetalae</taxon>
        <taxon>rosids</taxon>
        <taxon>malvids</taxon>
        <taxon>Malvales</taxon>
        <taxon>Malvaceae</taxon>
        <taxon>Malvoideae</taxon>
        <taxon>Gossypium</taxon>
    </lineage>
</organism>
<dbReference type="Proteomes" id="UP000593568">
    <property type="component" value="Unassembled WGS sequence"/>
</dbReference>
<dbReference type="EMBL" id="JABEZW010000007">
    <property type="protein sequence ID" value="MBA0770261.1"/>
    <property type="molecule type" value="Genomic_DNA"/>
</dbReference>
<accession>A0A7J9EBK1</accession>
<reference evidence="1 2" key="1">
    <citation type="journal article" date="2019" name="Genome Biol. Evol.">
        <title>Insights into the evolution of the New World diploid cottons (Gossypium, subgenus Houzingenia) based on genome sequencing.</title>
        <authorList>
            <person name="Grover C.E."/>
            <person name="Arick M.A. 2nd"/>
            <person name="Thrash A."/>
            <person name="Conover J.L."/>
            <person name="Sanders W.S."/>
            <person name="Peterson D.G."/>
            <person name="Frelichowski J.E."/>
            <person name="Scheffler J.A."/>
            <person name="Scheffler B.E."/>
            <person name="Wendel J.F."/>
        </authorList>
    </citation>
    <scope>NUCLEOTIDE SEQUENCE [LARGE SCALE GENOMIC DNA]</scope>
    <source>
        <strain evidence="1">8</strain>
        <tissue evidence="1">Leaf</tissue>
    </source>
</reference>
<name>A0A7J9EBK1_9ROSI</name>
<evidence type="ECO:0000313" key="2">
    <source>
        <dbReference type="Proteomes" id="UP000593568"/>
    </source>
</evidence>
<feature type="non-terminal residue" evidence="1">
    <location>
        <position position="30"/>
    </location>
</feature>
<comment type="caution">
    <text evidence="1">The sequence shown here is derived from an EMBL/GenBank/DDBJ whole genome shotgun (WGS) entry which is preliminary data.</text>
</comment>
<protein>
    <submittedName>
        <fullName evidence="1">Uncharacterized protein</fullName>
    </submittedName>
</protein>
<evidence type="ECO:0000313" key="1">
    <source>
        <dbReference type="EMBL" id="MBA0770261.1"/>
    </source>
</evidence>